<dbReference type="SUPFAM" id="SSF57850">
    <property type="entry name" value="RING/U-box"/>
    <property type="match status" value="1"/>
</dbReference>
<dbReference type="GO" id="GO:0004842">
    <property type="term" value="F:ubiquitin-protein transferase activity"/>
    <property type="evidence" value="ECO:0007669"/>
    <property type="project" value="InterPro"/>
</dbReference>
<reference evidence="1 2" key="1">
    <citation type="submission" date="2015-11" db="EMBL/GenBank/DDBJ databases">
        <title>Genomic analysis of 38 Legionella species identifies large and diverse effector repertoires.</title>
        <authorList>
            <person name="Burstein D."/>
            <person name="Amaro F."/>
            <person name="Zusman T."/>
            <person name="Lifshitz Z."/>
            <person name="Cohen O."/>
            <person name="Gilbert J.A."/>
            <person name="Pupko T."/>
            <person name="Shuman H.A."/>
            <person name="Segal G."/>
        </authorList>
    </citation>
    <scope>NUCLEOTIDE SEQUENCE [LARGE SCALE GENOMIC DNA]</scope>
    <source>
        <strain evidence="1 2">ATCC 49504</strain>
    </source>
</reference>
<comment type="caution">
    <text evidence="1">The sequence shown here is derived from an EMBL/GenBank/DDBJ whole genome shotgun (WGS) entry which is preliminary data.</text>
</comment>
<dbReference type="STRING" id="45065.Lgee_2235"/>
<gene>
    <name evidence="1" type="ORF">Lgee_2235</name>
</gene>
<protein>
    <submittedName>
        <fullName evidence="1">U-box domain protein</fullName>
    </submittedName>
</protein>
<evidence type="ECO:0000313" key="2">
    <source>
        <dbReference type="Proteomes" id="UP000054785"/>
    </source>
</evidence>
<dbReference type="GO" id="GO:0016567">
    <property type="term" value="P:protein ubiquitination"/>
    <property type="evidence" value="ECO:0007669"/>
    <property type="project" value="InterPro"/>
</dbReference>
<organism evidence="1 2">
    <name type="scientific">Legionella geestiana</name>
    <dbReference type="NCBI Taxonomy" id="45065"/>
    <lineage>
        <taxon>Bacteria</taxon>
        <taxon>Pseudomonadati</taxon>
        <taxon>Pseudomonadota</taxon>
        <taxon>Gammaproteobacteria</taxon>
        <taxon>Legionellales</taxon>
        <taxon>Legionellaceae</taxon>
        <taxon>Legionella</taxon>
    </lineage>
</organism>
<proteinExistence type="predicted"/>
<dbReference type="OrthoDB" id="5654459at2"/>
<dbReference type="PANTHER" id="PTHR46573">
    <property type="entry name" value="WD REPEAT, SAM AND U-BOX DOMAIN-CONTAINING PROTEIN 1"/>
    <property type="match status" value="1"/>
</dbReference>
<name>A0A0W0TJR1_9GAMM</name>
<dbReference type="InterPro" id="IPR013083">
    <property type="entry name" value="Znf_RING/FYVE/PHD"/>
</dbReference>
<dbReference type="Gene3D" id="3.30.40.10">
    <property type="entry name" value="Zinc/RING finger domain, C3HC4 (zinc finger)"/>
    <property type="match status" value="1"/>
</dbReference>
<dbReference type="InterPro" id="IPR003613">
    <property type="entry name" value="Ubox_domain"/>
</dbReference>
<dbReference type="PATRIC" id="fig|45065.4.peg.2428"/>
<dbReference type="AlphaFoldDB" id="A0A0W0TJR1"/>
<dbReference type="Proteomes" id="UP000054785">
    <property type="component" value="Unassembled WGS sequence"/>
</dbReference>
<dbReference type="Pfam" id="PF04564">
    <property type="entry name" value="U-box"/>
    <property type="match status" value="1"/>
</dbReference>
<dbReference type="PANTHER" id="PTHR46573:SF1">
    <property type="entry name" value="WD REPEAT, SAM AND U-BOX DOMAIN-CONTAINING PROTEIN 1"/>
    <property type="match status" value="1"/>
</dbReference>
<accession>A0A0W0TJR1</accession>
<dbReference type="EMBL" id="LNYC01000077">
    <property type="protein sequence ID" value="KTC95855.1"/>
    <property type="molecule type" value="Genomic_DNA"/>
</dbReference>
<evidence type="ECO:0000313" key="1">
    <source>
        <dbReference type="EMBL" id="KTC95855.1"/>
    </source>
</evidence>
<dbReference type="RefSeq" id="WP_028386491.1">
    <property type="nucleotide sequence ID" value="NZ_CAAAHN010000003.1"/>
</dbReference>
<dbReference type="PROSITE" id="PS51698">
    <property type="entry name" value="U_BOX"/>
    <property type="match status" value="1"/>
</dbReference>
<sequence>MKTLASVAAGEKLSHRGDLRIAGNVGSSASIEVAEGMLIIEGNVGEGARITVTLSETLRHSFSTTGVMHSGAAGSTEPRVRGGIQGMRSVGGKLVFIGPKIRSSLKLDGWHIGDVTVDNRISTDGALKCISPEKFLITAASSVLKSSSRGVATASSASSSSPEPAMVTAKIDGKIYTGANIWINGSMVSTKGMPTPGDISSARPSEAKPQSLPKLQIHGGIENQVSIFSDAAIEVNAIGEGCSIVSICQGITATTVGKATRLSADGAITVTVVEKNCTLTSHKEGVQFDRLANLVIVHARNAIECGDVGDNCVLTSHEYGLTAGNLGSGVEVYVKGAIKVRDVGAGSHFESEEYGLSAGNVADNVVILVRGEINIARAGSRCNILSTEYGISIDGDAGEHNHLVCRDAILVGNLGDNSLLRNEHGKIEVRGRTGKRCIIEAHDAVRLNDVDDETKIVSAHDAVTASKLGHRVTIRAISDIEVSSFSQSPDTCVLISECGKVRRPASEDILAPDVPKGCVSSARQSSLSFFGSSAAASSSSTASPSLSMEPPESLCCPITHELMNDPVICSLDFRTYDRELVTRWLKKHRRTPFNVDMKPEQQVDDILFPNLAIKAIIDAYKAFLANPDAASFYSCS</sequence>
<dbReference type="SMART" id="SM00504">
    <property type="entry name" value="Ubox"/>
    <property type="match status" value="1"/>
</dbReference>
<keyword evidence="2" id="KW-1185">Reference proteome</keyword>
<dbReference type="InterPro" id="IPR052085">
    <property type="entry name" value="WD-SAM-U-box"/>
</dbReference>